<accession>A0A612SII1</accession>
<dbReference type="RefSeq" id="WP_070285552.1">
    <property type="nucleotide sequence ID" value="NZ_MKOF01000012.1"/>
</dbReference>
<organism evidence="1">
    <name type="scientific">Listeria monocytogenes</name>
    <dbReference type="NCBI Taxonomy" id="1639"/>
    <lineage>
        <taxon>Bacteria</taxon>
        <taxon>Bacillati</taxon>
        <taxon>Bacillota</taxon>
        <taxon>Bacilli</taxon>
        <taxon>Bacillales</taxon>
        <taxon>Listeriaceae</taxon>
        <taxon>Listeria</taxon>
    </lineage>
</organism>
<dbReference type="AlphaFoldDB" id="A0A612SII1"/>
<sequence>MNYTLVSGIHGVGKSTLLKKITEVKSIRHYSISDLIRQGGQKILTNEKHTKNVNSNQEIWKNILKNLTINYNEQIFLDGHFVLLDDNGNLISLPEKTFEDIKIKSIIVVTASVNIIQERLRARDGTEWSIELLSQFQTKEVKEAIKFAKKNQVPIYIYESDDQFDKLLNFINNF</sequence>
<proteinExistence type="predicted"/>
<gene>
    <name evidence="1" type="ORF">F3Q70_01510</name>
</gene>
<evidence type="ECO:0000313" key="1">
    <source>
        <dbReference type="EMBL" id="ECW1067380.1"/>
    </source>
</evidence>
<dbReference type="SUPFAM" id="SSF52540">
    <property type="entry name" value="P-loop containing nucleoside triphosphate hydrolases"/>
    <property type="match status" value="1"/>
</dbReference>
<dbReference type="EMBL" id="AAKVIX010000001">
    <property type="protein sequence ID" value="ECW1067380.1"/>
    <property type="molecule type" value="Genomic_DNA"/>
</dbReference>
<comment type="caution">
    <text evidence="1">The sequence shown here is derived from an EMBL/GenBank/DDBJ whole genome shotgun (WGS) entry which is preliminary data.</text>
</comment>
<dbReference type="InterPro" id="IPR027417">
    <property type="entry name" value="P-loop_NTPase"/>
</dbReference>
<dbReference type="Pfam" id="PF13207">
    <property type="entry name" value="AAA_17"/>
    <property type="match status" value="1"/>
</dbReference>
<protein>
    <submittedName>
        <fullName evidence="1">AAA family ATPase</fullName>
    </submittedName>
</protein>
<dbReference type="Gene3D" id="3.40.50.300">
    <property type="entry name" value="P-loop containing nucleotide triphosphate hydrolases"/>
    <property type="match status" value="1"/>
</dbReference>
<name>A0A612SII1_LISMN</name>
<reference evidence="1" key="1">
    <citation type="submission" date="2019-09" db="EMBL/GenBank/DDBJ databases">
        <authorList>
            <consortium name="PulseNet: The National Subtyping Network for Foodborne Disease Surveillance"/>
            <person name="Tarr C.L."/>
            <person name="Trees E."/>
            <person name="Katz L.S."/>
            <person name="Carleton-Romer H.A."/>
            <person name="Stroika S."/>
            <person name="Kucerova Z."/>
            <person name="Roache K.F."/>
            <person name="Sabol A.L."/>
            <person name="Besser J."/>
            <person name="Gerner-Smidt P."/>
        </authorList>
    </citation>
    <scope>NUCLEOTIDE SEQUENCE</scope>
    <source>
        <strain evidence="1">PNUSAL005726</strain>
    </source>
</reference>